<dbReference type="Proteomes" id="UP001187471">
    <property type="component" value="Unassembled WGS sequence"/>
</dbReference>
<reference evidence="3" key="1">
    <citation type="submission" date="2022-12" db="EMBL/GenBank/DDBJ databases">
        <title>Draft genome assemblies for two species of Escallonia (Escalloniales).</title>
        <authorList>
            <person name="Chanderbali A."/>
            <person name="Dervinis C."/>
            <person name="Anghel I."/>
            <person name="Soltis D."/>
            <person name="Soltis P."/>
            <person name="Zapata F."/>
        </authorList>
    </citation>
    <scope>NUCLEOTIDE SEQUENCE</scope>
    <source>
        <strain evidence="3">UCBG92.1500</strain>
        <tissue evidence="3">Leaf</tissue>
    </source>
</reference>
<evidence type="ECO:0000313" key="4">
    <source>
        <dbReference type="Proteomes" id="UP001187471"/>
    </source>
</evidence>
<feature type="domain" description="VQ" evidence="2">
    <location>
        <begin position="28"/>
        <end position="54"/>
    </location>
</feature>
<evidence type="ECO:0000259" key="2">
    <source>
        <dbReference type="Pfam" id="PF05678"/>
    </source>
</evidence>
<gene>
    <name evidence="3" type="ORF">RJ640_023861</name>
</gene>
<keyword evidence="4" id="KW-1185">Reference proteome</keyword>
<dbReference type="InterPro" id="IPR008889">
    <property type="entry name" value="VQ"/>
</dbReference>
<feature type="region of interest" description="Disordered" evidence="1">
    <location>
        <begin position="189"/>
        <end position="252"/>
    </location>
</feature>
<dbReference type="AlphaFoldDB" id="A0AA88UW25"/>
<proteinExistence type="predicted"/>
<name>A0AA88UW25_9ASTE</name>
<dbReference type="PANTHER" id="PTHR33624:SF2">
    <property type="entry name" value="SIGMA FACTOR BINDING PROTEIN 1, CHLOROPLASTIC"/>
    <property type="match status" value="1"/>
</dbReference>
<evidence type="ECO:0000313" key="3">
    <source>
        <dbReference type="EMBL" id="KAK2992417.1"/>
    </source>
</evidence>
<dbReference type="PANTHER" id="PTHR33624">
    <property type="entry name" value="SIGMA FACTOR BINDING PROTEIN 1, CHLOROPLASTIC"/>
    <property type="match status" value="1"/>
</dbReference>
<evidence type="ECO:0000256" key="1">
    <source>
        <dbReference type="SAM" id="MobiDB-lite"/>
    </source>
</evidence>
<feature type="region of interest" description="Disordered" evidence="1">
    <location>
        <begin position="1"/>
        <end position="20"/>
    </location>
</feature>
<feature type="compositionally biased region" description="Basic and acidic residues" evidence="1">
    <location>
        <begin position="194"/>
        <end position="208"/>
    </location>
</feature>
<comment type="caution">
    <text evidence="3">The sequence shown here is derived from an EMBL/GenBank/DDBJ whole genome shotgun (WGS) entry which is preliminary data.</text>
</comment>
<sequence>MDKLLSVHQNKATKQAKPKKKPVKVVYISNPMRVKTSASEFRALVQELTGQDADLPDPSKYPEILDSHQVDPRAMKLTDELKVAGVEPVNELPNRPDLPFEHYDDVFMPQILENFQGLYPASSSLWLDAVWHKLWGSGAIIMVDVGVMSWSNLVFLVVLRSGDGDVEIKETRHSGAQLPSHCRELAEISNTSKPLKEQNDRSYEEPNDRTSNAYTPWVPDPVTASQRGRRYSPANGGAERESMTPESRCATR</sequence>
<dbReference type="InterPro" id="IPR039335">
    <property type="entry name" value="SIB1/2"/>
</dbReference>
<accession>A0AA88UW25</accession>
<dbReference type="Pfam" id="PF05678">
    <property type="entry name" value="VQ"/>
    <property type="match status" value="1"/>
</dbReference>
<dbReference type="EMBL" id="JAVXUO010000409">
    <property type="protein sequence ID" value="KAK2992417.1"/>
    <property type="molecule type" value="Genomic_DNA"/>
</dbReference>
<protein>
    <recommendedName>
        <fullName evidence="2">VQ domain-containing protein</fullName>
    </recommendedName>
</protein>
<organism evidence="3 4">
    <name type="scientific">Escallonia rubra</name>
    <dbReference type="NCBI Taxonomy" id="112253"/>
    <lineage>
        <taxon>Eukaryota</taxon>
        <taxon>Viridiplantae</taxon>
        <taxon>Streptophyta</taxon>
        <taxon>Embryophyta</taxon>
        <taxon>Tracheophyta</taxon>
        <taxon>Spermatophyta</taxon>
        <taxon>Magnoliopsida</taxon>
        <taxon>eudicotyledons</taxon>
        <taxon>Gunneridae</taxon>
        <taxon>Pentapetalae</taxon>
        <taxon>asterids</taxon>
        <taxon>campanulids</taxon>
        <taxon>Escalloniales</taxon>
        <taxon>Escalloniaceae</taxon>
        <taxon>Escallonia</taxon>
    </lineage>
</organism>